<accession>M1DC38</accession>
<dbReference type="HOGENOM" id="CLU_029307_2_1_1"/>
<dbReference type="PaxDb" id="4113-PGSC0003DMT400086598"/>
<feature type="domain" description="Putative plant transposon protein" evidence="2">
    <location>
        <begin position="110"/>
        <end position="244"/>
    </location>
</feature>
<evidence type="ECO:0000259" key="2">
    <source>
        <dbReference type="Pfam" id="PF20167"/>
    </source>
</evidence>
<dbReference type="Gramene" id="PGSC0003DMT400086598">
    <property type="protein sequence ID" value="PGSC0003DMT400086598"/>
    <property type="gene ID" value="PGSC0003DMG400036169"/>
</dbReference>
<dbReference type="PANTHER" id="PTHR33180:SF31">
    <property type="entry name" value="POLYPROTEIN PROTEIN"/>
    <property type="match status" value="1"/>
</dbReference>
<feature type="region of interest" description="Disordered" evidence="1">
    <location>
        <begin position="1"/>
        <end position="32"/>
    </location>
</feature>
<evidence type="ECO:0000313" key="3">
    <source>
        <dbReference type="EnsemblPlants" id="PGSC0003DMT400086598"/>
    </source>
</evidence>
<dbReference type="GO" id="GO:0009523">
    <property type="term" value="C:photosystem II"/>
    <property type="evidence" value="ECO:0000318"/>
    <property type="project" value="GO_Central"/>
</dbReference>
<dbReference type="InterPro" id="IPR046796">
    <property type="entry name" value="Transposase_32_dom"/>
</dbReference>
<evidence type="ECO:0000313" key="4">
    <source>
        <dbReference type="Proteomes" id="UP000011115"/>
    </source>
</evidence>
<feature type="region of interest" description="Disordered" evidence="1">
    <location>
        <begin position="246"/>
        <end position="309"/>
    </location>
</feature>
<evidence type="ECO:0000256" key="1">
    <source>
        <dbReference type="SAM" id="MobiDB-lite"/>
    </source>
</evidence>
<reference evidence="3" key="2">
    <citation type="submission" date="2015-06" db="UniProtKB">
        <authorList>
            <consortium name="EnsemblPlants"/>
        </authorList>
    </citation>
    <scope>IDENTIFICATION</scope>
    <source>
        <strain evidence="3">DM1-3 516 R44</strain>
    </source>
</reference>
<dbReference type="GO" id="GO:0009579">
    <property type="term" value="C:thylakoid"/>
    <property type="evidence" value="ECO:0000318"/>
    <property type="project" value="GO_Central"/>
</dbReference>
<proteinExistence type="predicted"/>
<sequence length="309" mass="33623">MAHSTAPATLVGRPTQQGASSTIGGGQRQNRLYALQARQDQEYSLDVVNEMARSKVAGRSKPPKSKTKGITIKEDADVFTSKVAKLSTNGEKGKGKHKILELTDASTDTTFKEVDYVVVRDRRVKCDSKEINAVLGLSTNIGDHCQYLIRTKQLDEMKKWLSPLIADETSKWLAEGVPIEKKELNIATRFWFSFTSSTIMPSQNESILRLAKAACLGCVIEETQINLGAIIALEILMHARTRGRAKQVADHESEAKTDEETHEETEGAADEDLTKTDEIMIDASVQASSAKSPAARSSGAGPSGSHSGY</sequence>
<dbReference type="Proteomes" id="UP000011115">
    <property type="component" value="Unassembled WGS sequence"/>
</dbReference>
<protein>
    <recommendedName>
        <fullName evidence="2">Putative plant transposon protein domain-containing protein</fullName>
    </recommendedName>
</protein>
<feature type="compositionally biased region" description="Low complexity" evidence="1">
    <location>
        <begin position="287"/>
        <end position="309"/>
    </location>
</feature>
<dbReference type="PANTHER" id="PTHR33180">
    <property type="entry name" value="PHOTOSYSTEM II CP43 REACTION CENTER PROTEIN"/>
    <property type="match status" value="1"/>
</dbReference>
<reference evidence="4" key="1">
    <citation type="journal article" date="2011" name="Nature">
        <title>Genome sequence and analysis of the tuber crop potato.</title>
        <authorList>
            <consortium name="The Potato Genome Sequencing Consortium"/>
        </authorList>
    </citation>
    <scope>NUCLEOTIDE SEQUENCE [LARGE SCALE GENOMIC DNA]</scope>
    <source>
        <strain evidence="4">cv. DM1-3 516 R44</strain>
    </source>
</reference>
<organism evidence="3 4">
    <name type="scientific">Solanum tuberosum</name>
    <name type="common">Potato</name>
    <dbReference type="NCBI Taxonomy" id="4113"/>
    <lineage>
        <taxon>Eukaryota</taxon>
        <taxon>Viridiplantae</taxon>
        <taxon>Streptophyta</taxon>
        <taxon>Embryophyta</taxon>
        <taxon>Tracheophyta</taxon>
        <taxon>Spermatophyta</taxon>
        <taxon>Magnoliopsida</taxon>
        <taxon>eudicotyledons</taxon>
        <taxon>Gunneridae</taxon>
        <taxon>Pentapetalae</taxon>
        <taxon>asterids</taxon>
        <taxon>lamiids</taxon>
        <taxon>Solanales</taxon>
        <taxon>Solanaceae</taxon>
        <taxon>Solanoideae</taxon>
        <taxon>Solaneae</taxon>
        <taxon>Solanum</taxon>
    </lineage>
</organism>
<dbReference type="Pfam" id="PF20167">
    <property type="entry name" value="Transposase_32"/>
    <property type="match status" value="1"/>
</dbReference>
<name>M1DC38_SOLTU</name>
<keyword evidence="4" id="KW-1185">Reference proteome</keyword>
<feature type="compositionally biased region" description="Acidic residues" evidence="1">
    <location>
        <begin position="260"/>
        <end position="271"/>
    </location>
</feature>
<dbReference type="InParanoid" id="M1DC38"/>
<dbReference type="EnsemblPlants" id="PGSC0003DMT400086598">
    <property type="protein sequence ID" value="PGSC0003DMT400086598"/>
    <property type="gene ID" value="PGSC0003DMG400036169"/>
</dbReference>
<feature type="compositionally biased region" description="Basic and acidic residues" evidence="1">
    <location>
        <begin position="247"/>
        <end position="259"/>
    </location>
</feature>
<dbReference type="AlphaFoldDB" id="M1DC38"/>